<accession>A0A2N0QRA8</accession>
<gene>
    <name evidence="1" type="ORF">RhiirA1_543150</name>
</gene>
<dbReference type="EMBL" id="LLXH01004082">
    <property type="protein sequence ID" value="PKC53583.1"/>
    <property type="molecule type" value="Genomic_DNA"/>
</dbReference>
<name>A0A2N0QRA8_9GLOM</name>
<evidence type="ECO:0000313" key="2">
    <source>
        <dbReference type="Proteomes" id="UP000232688"/>
    </source>
</evidence>
<dbReference type="AlphaFoldDB" id="A0A2N0QRA8"/>
<protein>
    <submittedName>
        <fullName evidence="1">Uncharacterized protein</fullName>
    </submittedName>
</protein>
<sequence>MISAYSCPFLCNTRMAYGNAKSLQPLLVDDVHYILEVIILPNTMIDFNKKELMLANPLLANFMIDFNQKYEKEIMRK</sequence>
<organism evidence="1 2">
    <name type="scientific">Rhizophagus irregularis</name>
    <dbReference type="NCBI Taxonomy" id="588596"/>
    <lineage>
        <taxon>Eukaryota</taxon>
        <taxon>Fungi</taxon>
        <taxon>Fungi incertae sedis</taxon>
        <taxon>Mucoromycota</taxon>
        <taxon>Glomeromycotina</taxon>
        <taxon>Glomeromycetes</taxon>
        <taxon>Glomerales</taxon>
        <taxon>Glomeraceae</taxon>
        <taxon>Rhizophagus</taxon>
    </lineage>
</organism>
<dbReference type="VEuPathDB" id="FungiDB:RhiirA1_543150"/>
<proteinExistence type="predicted"/>
<reference evidence="1 2" key="1">
    <citation type="submission" date="2017-10" db="EMBL/GenBank/DDBJ databases">
        <title>Extensive intraspecific genome diversity in a model arbuscular mycorrhizal fungus.</title>
        <authorList>
            <person name="Chen E.C.H."/>
            <person name="Morin E."/>
            <person name="Baudet D."/>
            <person name="Noel J."/>
            <person name="Ndikumana S."/>
            <person name="Charron P."/>
            <person name="St-Onge C."/>
            <person name="Giorgi J."/>
            <person name="Grigoriev I.V."/>
            <person name="Roux C."/>
            <person name="Martin F.M."/>
            <person name="Corradi N."/>
        </authorList>
    </citation>
    <scope>NUCLEOTIDE SEQUENCE [LARGE SCALE GENOMIC DNA]</scope>
    <source>
        <strain evidence="1 2">A1</strain>
    </source>
</reference>
<dbReference type="Proteomes" id="UP000232688">
    <property type="component" value="Unassembled WGS sequence"/>
</dbReference>
<comment type="caution">
    <text evidence="1">The sequence shown here is derived from an EMBL/GenBank/DDBJ whole genome shotgun (WGS) entry which is preliminary data.</text>
</comment>
<evidence type="ECO:0000313" key="1">
    <source>
        <dbReference type="EMBL" id="PKC53583.1"/>
    </source>
</evidence>
<reference evidence="1 2" key="2">
    <citation type="submission" date="2017-10" db="EMBL/GenBank/DDBJ databases">
        <title>Genome analyses suggest a sexual origin of heterokaryosis in a supposedly ancient asexual fungus.</title>
        <authorList>
            <person name="Corradi N."/>
            <person name="Sedzielewska K."/>
            <person name="Noel J."/>
            <person name="Charron P."/>
            <person name="Farinelli L."/>
            <person name="Marton T."/>
            <person name="Kruger M."/>
            <person name="Pelin A."/>
            <person name="Brachmann A."/>
            <person name="Corradi N."/>
        </authorList>
    </citation>
    <scope>NUCLEOTIDE SEQUENCE [LARGE SCALE GENOMIC DNA]</scope>
    <source>
        <strain evidence="1 2">A1</strain>
    </source>
</reference>